<dbReference type="EMBL" id="JBANMG010000008">
    <property type="protein sequence ID" value="KAK6949791.1"/>
    <property type="molecule type" value="Genomic_DNA"/>
</dbReference>
<evidence type="ECO:0000256" key="2">
    <source>
        <dbReference type="SAM" id="Phobius"/>
    </source>
</evidence>
<organism evidence="3 4">
    <name type="scientific">Daldinia eschscholtzii</name>
    <dbReference type="NCBI Taxonomy" id="292717"/>
    <lineage>
        <taxon>Eukaryota</taxon>
        <taxon>Fungi</taxon>
        <taxon>Dikarya</taxon>
        <taxon>Ascomycota</taxon>
        <taxon>Pezizomycotina</taxon>
        <taxon>Sordariomycetes</taxon>
        <taxon>Xylariomycetidae</taxon>
        <taxon>Xylariales</taxon>
        <taxon>Hypoxylaceae</taxon>
        <taxon>Daldinia</taxon>
    </lineage>
</organism>
<dbReference type="Proteomes" id="UP001369815">
    <property type="component" value="Unassembled WGS sequence"/>
</dbReference>
<protein>
    <submittedName>
        <fullName evidence="3">Uncharacterized protein</fullName>
    </submittedName>
</protein>
<feature type="region of interest" description="Disordered" evidence="1">
    <location>
        <begin position="108"/>
        <end position="140"/>
    </location>
</feature>
<keyword evidence="2" id="KW-1133">Transmembrane helix</keyword>
<evidence type="ECO:0000256" key="1">
    <source>
        <dbReference type="SAM" id="MobiDB-lite"/>
    </source>
</evidence>
<feature type="transmembrane region" description="Helical" evidence="2">
    <location>
        <begin position="80"/>
        <end position="103"/>
    </location>
</feature>
<proteinExistence type="predicted"/>
<keyword evidence="4" id="KW-1185">Reference proteome</keyword>
<name>A0AAX6MC77_9PEZI</name>
<comment type="caution">
    <text evidence="3">The sequence shown here is derived from an EMBL/GenBank/DDBJ whole genome shotgun (WGS) entry which is preliminary data.</text>
</comment>
<dbReference type="AlphaFoldDB" id="A0AAX6MC77"/>
<evidence type="ECO:0000313" key="4">
    <source>
        <dbReference type="Proteomes" id="UP001369815"/>
    </source>
</evidence>
<sequence length="140" mass="15167">MYIPQTNTLNPDSPPALATRLESGLTSVYELIRRHNLPLLKSASSRAHRILTHGFGALPTVHDHASNLRKRAGASVNTTIGVVVGILLAVFLAGFFTFIYFYGRSARFSRKRRHRRKSSGSKNSKNSEGAAGGGEPPAPV</sequence>
<evidence type="ECO:0000313" key="3">
    <source>
        <dbReference type="EMBL" id="KAK6949791.1"/>
    </source>
</evidence>
<gene>
    <name evidence="3" type="ORF">Daesc_008112</name>
</gene>
<feature type="compositionally biased region" description="Low complexity" evidence="1">
    <location>
        <begin position="120"/>
        <end position="129"/>
    </location>
</feature>
<feature type="compositionally biased region" description="Basic residues" evidence="1">
    <location>
        <begin position="108"/>
        <end position="119"/>
    </location>
</feature>
<keyword evidence="2" id="KW-0472">Membrane</keyword>
<keyword evidence="2" id="KW-0812">Transmembrane</keyword>
<feature type="compositionally biased region" description="Gly residues" evidence="1">
    <location>
        <begin position="130"/>
        <end position="140"/>
    </location>
</feature>
<accession>A0AAX6MC77</accession>
<reference evidence="3 4" key="1">
    <citation type="journal article" date="2024" name="Front Chem Biol">
        <title>Unveiling the potential of Daldinia eschscholtzii MFLUCC 19-0629 through bioactivity and bioinformatics studies for enhanced sustainable agriculture production.</title>
        <authorList>
            <person name="Brooks S."/>
            <person name="Weaver J.A."/>
            <person name="Klomchit A."/>
            <person name="Alharthi S.A."/>
            <person name="Onlamun T."/>
            <person name="Nurani R."/>
            <person name="Vong T.K."/>
            <person name="Alberti F."/>
            <person name="Greco C."/>
        </authorList>
    </citation>
    <scope>NUCLEOTIDE SEQUENCE [LARGE SCALE GENOMIC DNA]</scope>
    <source>
        <strain evidence="3">MFLUCC 19-0629</strain>
    </source>
</reference>